<proteinExistence type="predicted"/>
<evidence type="ECO:0000313" key="4">
    <source>
        <dbReference type="Proteomes" id="UP001607302"/>
    </source>
</evidence>
<organism evidence="3 4">
    <name type="scientific">Vespula squamosa</name>
    <name type="common">Southern yellow jacket</name>
    <name type="synonym">Wasp</name>
    <dbReference type="NCBI Taxonomy" id="30214"/>
    <lineage>
        <taxon>Eukaryota</taxon>
        <taxon>Metazoa</taxon>
        <taxon>Ecdysozoa</taxon>
        <taxon>Arthropoda</taxon>
        <taxon>Hexapoda</taxon>
        <taxon>Insecta</taxon>
        <taxon>Pterygota</taxon>
        <taxon>Neoptera</taxon>
        <taxon>Endopterygota</taxon>
        <taxon>Hymenoptera</taxon>
        <taxon>Apocrita</taxon>
        <taxon>Aculeata</taxon>
        <taxon>Vespoidea</taxon>
        <taxon>Vespidae</taxon>
        <taxon>Vespinae</taxon>
        <taxon>Vespula</taxon>
    </lineage>
</organism>
<evidence type="ECO:0000256" key="1">
    <source>
        <dbReference type="SAM" id="MobiDB-lite"/>
    </source>
</evidence>
<feature type="signal peptide" evidence="2">
    <location>
        <begin position="1"/>
        <end position="18"/>
    </location>
</feature>
<keyword evidence="2" id="KW-0732">Signal</keyword>
<dbReference type="Proteomes" id="UP001607302">
    <property type="component" value="Unassembled WGS sequence"/>
</dbReference>
<evidence type="ECO:0000313" key="3">
    <source>
        <dbReference type="EMBL" id="KAL2717545.1"/>
    </source>
</evidence>
<name>A0ABD2ACW6_VESSQ</name>
<dbReference type="AlphaFoldDB" id="A0ABD2ACW6"/>
<comment type="caution">
    <text evidence="3">The sequence shown here is derived from an EMBL/GenBank/DDBJ whole genome shotgun (WGS) entry which is preliminary data.</text>
</comment>
<feature type="compositionally biased region" description="Acidic residues" evidence="1">
    <location>
        <begin position="49"/>
        <end position="71"/>
    </location>
</feature>
<feature type="chain" id="PRO_5044751002" evidence="2">
    <location>
        <begin position="19"/>
        <end position="93"/>
    </location>
</feature>
<sequence>MKYKVLLFHVFLIDTVDGATISDASGAPIDGRDVTRRVEAPPESSRKEEEEEVIEEEEVEEEEEEEEEEKEEKEQRPGGGERNCQIRRTDAIL</sequence>
<reference evidence="3 4" key="1">
    <citation type="journal article" date="2024" name="Ann. Entomol. Soc. Am.">
        <title>Genomic analyses of the southern and eastern yellowjacket wasps (Hymenoptera: Vespidae) reveal evolutionary signatures of social life.</title>
        <authorList>
            <person name="Catto M.A."/>
            <person name="Caine P.B."/>
            <person name="Orr S.E."/>
            <person name="Hunt B.G."/>
            <person name="Goodisman M.A.D."/>
        </authorList>
    </citation>
    <scope>NUCLEOTIDE SEQUENCE [LARGE SCALE GENOMIC DNA]</scope>
    <source>
        <strain evidence="3">233</strain>
        <tissue evidence="3">Head and thorax</tissue>
    </source>
</reference>
<dbReference type="EMBL" id="JAUDFV010000153">
    <property type="protein sequence ID" value="KAL2717545.1"/>
    <property type="molecule type" value="Genomic_DNA"/>
</dbReference>
<keyword evidence="4" id="KW-1185">Reference proteome</keyword>
<protein>
    <submittedName>
        <fullName evidence="3">Uncharacterized protein</fullName>
    </submittedName>
</protein>
<accession>A0ABD2ACW6</accession>
<evidence type="ECO:0000256" key="2">
    <source>
        <dbReference type="SAM" id="SignalP"/>
    </source>
</evidence>
<gene>
    <name evidence="3" type="ORF">V1478_013245</name>
</gene>
<feature type="region of interest" description="Disordered" evidence="1">
    <location>
        <begin position="21"/>
        <end position="93"/>
    </location>
</feature>
<feature type="compositionally biased region" description="Basic and acidic residues" evidence="1">
    <location>
        <begin position="30"/>
        <end position="48"/>
    </location>
</feature>